<protein>
    <submittedName>
        <fullName evidence="1">Uncharacterized protein</fullName>
    </submittedName>
</protein>
<dbReference type="EMBL" id="SMCX01000006">
    <property type="protein sequence ID" value="TCW24545.1"/>
    <property type="molecule type" value="Genomic_DNA"/>
</dbReference>
<dbReference type="Proteomes" id="UP000295805">
    <property type="component" value="Unassembled WGS sequence"/>
</dbReference>
<dbReference type="AlphaFoldDB" id="A0A4R3ZVE9"/>
<evidence type="ECO:0000313" key="2">
    <source>
        <dbReference type="Proteomes" id="UP000295805"/>
    </source>
</evidence>
<gene>
    <name evidence="1" type="ORF">EDD19_1061</name>
</gene>
<proteinExistence type="predicted"/>
<sequence length="41" mass="4332">MLGDSAYATGDMLATLAGKQWLPLVKPWPTRPAVEGGFGLD</sequence>
<name>A0A4R3ZVE9_9ACTN</name>
<organism evidence="1 2">
    <name type="scientific">Dietzia cinnamea</name>
    <dbReference type="NCBI Taxonomy" id="321318"/>
    <lineage>
        <taxon>Bacteria</taxon>
        <taxon>Bacillati</taxon>
        <taxon>Actinomycetota</taxon>
        <taxon>Actinomycetes</taxon>
        <taxon>Mycobacteriales</taxon>
        <taxon>Dietziaceae</taxon>
        <taxon>Dietzia</taxon>
    </lineage>
</organism>
<feature type="non-terminal residue" evidence="1">
    <location>
        <position position="41"/>
    </location>
</feature>
<accession>A0A4R3ZVE9</accession>
<reference evidence="1 2" key="1">
    <citation type="submission" date="2019-03" db="EMBL/GenBank/DDBJ databases">
        <title>Root nodule microbial communities of legume samples collected from USA, Mexico and Botswana.</title>
        <authorList>
            <person name="Hirsch A."/>
        </authorList>
    </citation>
    <scope>NUCLEOTIDE SEQUENCE [LARGE SCALE GENOMIC DNA]</scope>
    <source>
        <strain evidence="1 2">55</strain>
    </source>
</reference>
<comment type="caution">
    <text evidence="1">The sequence shown here is derived from an EMBL/GenBank/DDBJ whole genome shotgun (WGS) entry which is preliminary data.</text>
</comment>
<evidence type="ECO:0000313" key="1">
    <source>
        <dbReference type="EMBL" id="TCW24545.1"/>
    </source>
</evidence>